<dbReference type="InterPro" id="IPR036709">
    <property type="entry name" value="Autotransporte_beta_dom_sf"/>
</dbReference>
<feature type="signal peptide" evidence="1">
    <location>
        <begin position="1"/>
        <end position="23"/>
    </location>
</feature>
<feature type="chain" id="PRO_5018718505" evidence="1">
    <location>
        <begin position="24"/>
        <end position="196"/>
    </location>
</feature>
<evidence type="ECO:0000256" key="1">
    <source>
        <dbReference type="SAM" id="SignalP"/>
    </source>
</evidence>
<gene>
    <name evidence="3" type="ORF">EGI89_04535</name>
</gene>
<dbReference type="SUPFAM" id="SSF103515">
    <property type="entry name" value="Autotransporter"/>
    <property type="match status" value="1"/>
</dbReference>
<dbReference type="InterPro" id="IPR025665">
    <property type="entry name" value="Beta-barrel_OMP_2"/>
</dbReference>
<protein>
    <submittedName>
        <fullName evidence="3">PorT family protein</fullName>
    </submittedName>
</protein>
<evidence type="ECO:0000259" key="2">
    <source>
        <dbReference type="Pfam" id="PF13568"/>
    </source>
</evidence>
<dbReference type="EMBL" id="RHPO01000006">
    <property type="protein sequence ID" value="RRT92835.1"/>
    <property type="molecule type" value="Genomic_DNA"/>
</dbReference>
<feature type="domain" description="Outer membrane protein beta-barrel" evidence="2">
    <location>
        <begin position="23"/>
        <end position="176"/>
    </location>
</feature>
<dbReference type="Gene3D" id="2.40.160.20">
    <property type="match status" value="1"/>
</dbReference>
<evidence type="ECO:0000313" key="3">
    <source>
        <dbReference type="EMBL" id="RRT92835.1"/>
    </source>
</evidence>
<reference evidence="3 4" key="1">
    <citation type="submission" date="2018-10" db="EMBL/GenBank/DDBJ databases">
        <title>Transmission dynamics of multidrug resistant bacteria on intensive care unit surfaces.</title>
        <authorList>
            <person name="D'Souza A.W."/>
            <person name="Potter R.F."/>
            <person name="Wallace M."/>
            <person name="Shupe A."/>
            <person name="Patel S."/>
            <person name="Sun S."/>
            <person name="Gul D."/>
            <person name="Kwon J.H."/>
            <person name="Andleeb S."/>
            <person name="Burnham C.-A.D."/>
            <person name="Dantas G."/>
        </authorList>
    </citation>
    <scope>NUCLEOTIDE SEQUENCE [LARGE SCALE GENOMIC DNA]</scope>
    <source>
        <strain evidence="3 4">WF_348</strain>
    </source>
</reference>
<dbReference type="Pfam" id="PF13568">
    <property type="entry name" value="OMP_b-brl_2"/>
    <property type="match status" value="1"/>
</dbReference>
<accession>A0A3R8TQV2</accession>
<evidence type="ECO:0000313" key="4">
    <source>
        <dbReference type="Proteomes" id="UP000267844"/>
    </source>
</evidence>
<dbReference type="Proteomes" id="UP000267844">
    <property type="component" value="Unassembled WGS sequence"/>
</dbReference>
<comment type="caution">
    <text evidence="3">The sequence shown here is derived from an EMBL/GenBank/DDBJ whole genome shotgun (WGS) entry which is preliminary data.</text>
</comment>
<dbReference type="AlphaFoldDB" id="A0A3R8TQV2"/>
<sequence length="196" mass="21632">MKKQIVLFGLLLSCISCSIHVKAQTSLPIHLGIKAGGNLTNISSTESFEGKYSFGYQAGAMARLDLGSAYLQGETLFNKRKTSFEGEIENSKLSWNSIDVPVTIGYKIVNTNEFNLRAFTGGLYSYSFGKEITGEDDIKQAFSKFDKSSISLIAGLGFDIQRLSIDFRYENSLSNVSKSFKSKPKSFSIGIGYFLF</sequence>
<name>A0A3R8TQV2_9FLAO</name>
<dbReference type="RefSeq" id="WP_125349316.1">
    <property type="nucleotide sequence ID" value="NZ_RHPN01000006.1"/>
</dbReference>
<keyword evidence="1" id="KW-0732">Signal</keyword>
<organism evidence="3 4">
    <name type="scientific">Empedobacter falsenii</name>
    <dbReference type="NCBI Taxonomy" id="343874"/>
    <lineage>
        <taxon>Bacteria</taxon>
        <taxon>Pseudomonadati</taxon>
        <taxon>Bacteroidota</taxon>
        <taxon>Flavobacteriia</taxon>
        <taxon>Flavobacteriales</taxon>
        <taxon>Weeksellaceae</taxon>
        <taxon>Empedobacter</taxon>
    </lineage>
</organism>
<proteinExistence type="predicted"/>